<dbReference type="PANTHER" id="PTHR46696:SF1">
    <property type="entry name" value="CYTOCHROME P450 YJIB-RELATED"/>
    <property type="match status" value="1"/>
</dbReference>
<dbReference type="SUPFAM" id="SSF48264">
    <property type="entry name" value="Cytochrome P450"/>
    <property type="match status" value="1"/>
</dbReference>
<keyword evidence="3" id="KW-0479">Metal-binding</keyword>
<dbReference type="InterPro" id="IPR002397">
    <property type="entry name" value="Cyt_P450_B"/>
</dbReference>
<name>A0ABV3TV95_9GAMM</name>
<dbReference type="PROSITE" id="PS00086">
    <property type="entry name" value="CYTOCHROME_P450"/>
    <property type="match status" value="1"/>
</dbReference>
<keyword evidence="3" id="KW-0408">Iron</keyword>
<evidence type="ECO:0000256" key="2">
    <source>
        <dbReference type="ARBA" id="ARBA00010617"/>
    </source>
</evidence>
<keyword evidence="3" id="KW-0560">Oxidoreductase</keyword>
<comment type="cofactor">
    <cofactor evidence="1">
        <name>heme</name>
        <dbReference type="ChEBI" id="CHEBI:30413"/>
    </cofactor>
</comment>
<dbReference type="PANTHER" id="PTHR46696">
    <property type="entry name" value="P450, PUTATIVE (EUROFUNG)-RELATED"/>
    <property type="match status" value="1"/>
</dbReference>
<proteinExistence type="inferred from homology"/>
<keyword evidence="3" id="KW-0349">Heme</keyword>
<dbReference type="RefSeq" id="WP_368375294.1">
    <property type="nucleotide sequence ID" value="NZ_JBFRYB010000001.1"/>
</dbReference>
<dbReference type="EMBL" id="JBFRYB010000001">
    <property type="protein sequence ID" value="MEX1665186.1"/>
    <property type="molecule type" value="Genomic_DNA"/>
</dbReference>
<dbReference type="Proteomes" id="UP001557484">
    <property type="component" value="Unassembled WGS sequence"/>
</dbReference>
<sequence>METVKLDYTAYNENIAANGGPGDWKGVNPFDPDYRINPYPGINALREADPINLTPVNTWRINRFDDIQNILRNAKTSQTLSSGLSPGFDPLDRRGSFLEFVLNKDGDEHARLRQMIVRSMNMKTVRAMEGAVIETVKEVMDKALADGGLDIIKDLAMVVPSRMVCTIMGIPEEDREMFDRLTAIRTNGFFARFLPPEVQEQLRQAGNDIADYFEKLVATRRKNLGNDLVSQLIISADQDGHIPDEQLAVQAIGIIVAGYETTIGLIGNGCRSLIEHPDQLALFRQDTSRVNAVIDEGLRYDAPIHFIWRVLTEPFEIGGKLLPKDAVLWLHIAAGNHDPLRFEDPDTFNILRERNANVSFGGGAHFCLGNQLARMEARHALTEFSERTKHLKINAGEIVWSPSFFRVMGNYPVTFS</sequence>
<dbReference type="InterPro" id="IPR001128">
    <property type="entry name" value="Cyt_P450"/>
</dbReference>
<comment type="caution">
    <text evidence="4">The sequence shown here is derived from an EMBL/GenBank/DDBJ whole genome shotgun (WGS) entry which is preliminary data.</text>
</comment>
<protein>
    <submittedName>
        <fullName evidence="4">Cytochrome P450</fullName>
    </submittedName>
</protein>
<dbReference type="InterPro" id="IPR036396">
    <property type="entry name" value="Cyt_P450_sf"/>
</dbReference>
<dbReference type="InterPro" id="IPR017972">
    <property type="entry name" value="Cyt_P450_CS"/>
</dbReference>
<evidence type="ECO:0000313" key="5">
    <source>
        <dbReference type="Proteomes" id="UP001557484"/>
    </source>
</evidence>
<reference evidence="4 5" key="1">
    <citation type="journal article" date="2011" name="Int. J. Syst. Evol. Microbiol.">
        <title>Zhongshania antarctica gen. nov., sp. nov. and Zhongshania guokunii sp. nov., gammaproteobacteria respectively isolated from coastal attached (fast) ice and surface seawater of the Antarctic.</title>
        <authorList>
            <person name="Li H.J."/>
            <person name="Zhang X.Y."/>
            <person name="Chen C.X."/>
            <person name="Zhang Y.J."/>
            <person name="Gao Z.M."/>
            <person name="Yu Y."/>
            <person name="Chen X.L."/>
            <person name="Chen B."/>
            <person name="Zhang Y.Z."/>
        </authorList>
    </citation>
    <scope>NUCLEOTIDE SEQUENCE [LARGE SCALE GENOMIC DNA]</scope>
    <source>
        <strain evidence="4 5">R06B22</strain>
    </source>
</reference>
<accession>A0ABV3TV95</accession>
<organism evidence="4 5">
    <name type="scientific">Zhongshania arctica</name>
    <dbReference type="NCBI Taxonomy" id="3238302"/>
    <lineage>
        <taxon>Bacteria</taxon>
        <taxon>Pseudomonadati</taxon>
        <taxon>Pseudomonadota</taxon>
        <taxon>Gammaproteobacteria</taxon>
        <taxon>Cellvibrionales</taxon>
        <taxon>Spongiibacteraceae</taxon>
        <taxon>Zhongshania</taxon>
    </lineage>
</organism>
<keyword evidence="5" id="KW-1185">Reference proteome</keyword>
<keyword evidence="3" id="KW-0503">Monooxygenase</keyword>
<dbReference type="CDD" id="cd20625">
    <property type="entry name" value="CYP164-like"/>
    <property type="match status" value="1"/>
</dbReference>
<evidence type="ECO:0000256" key="1">
    <source>
        <dbReference type="ARBA" id="ARBA00001971"/>
    </source>
</evidence>
<evidence type="ECO:0000313" key="4">
    <source>
        <dbReference type="EMBL" id="MEX1665186.1"/>
    </source>
</evidence>
<dbReference type="Pfam" id="PF00067">
    <property type="entry name" value="p450"/>
    <property type="match status" value="1"/>
</dbReference>
<evidence type="ECO:0000256" key="3">
    <source>
        <dbReference type="RuleBase" id="RU000461"/>
    </source>
</evidence>
<dbReference type="Gene3D" id="1.10.630.10">
    <property type="entry name" value="Cytochrome P450"/>
    <property type="match status" value="1"/>
</dbReference>
<comment type="similarity">
    <text evidence="2 3">Belongs to the cytochrome P450 family.</text>
</comment>
<gene>
    <name evidence="4" type="ORF">AB4875_06775</name>
</gene>
<dbReference type="PRINTS" id="PR00359">
    <property type="entry name" value="BP450"/>
</dbReference>